<protein>
    <recommendedName>
        <fullName evidence="5">Omega-amidase YafV</fullName>
        <ecNumber evidence="3">3.5.1.3</ecNumber>
    </recommendedName>
</protein>
<proteinExistence type="inferred from homology"/>
<dbReference type="PROSITE" id="PS50263">
    <property type="entry name" value="CN_HYDROLASE"/>
    <property type="match status" value="1"/>
</dbReference>
<gene>
    <name evidence="7" type="primary">ramA_2</name>
    <name evidence="7" type="ORF">AA415_00523</name>
    <name evidence="8" type="ORF">DW853_04830</name>
    <name evidence="9" type="ORF">DWZ78_07995</name>
</gene>
<dbReference type="EC" id="3.5.1.3" evidence="3"/>
<dbReference type="PANTHER" id="PTHR47799:SF1">
    <property type="entry name" value="OMEGA-AMIDASE YAFV"/>
    <property type="match status" value="1"/>
</dbReference>
<dbReference type="PANTHER" id="PTHR47799">
    <property type="entry name" value="OMEGA-AMIDASE YAFV"/>
    <property type="match status" value="1"/>
</dbReference>
<dbReference type="SUPFAM" id="SSF56317">
    <property type="entry name" value="Carbon-nitrogen hydrolase"/>
    <property type="match status" value="1"/>
</dbReference>
<dbReference type="Proteomes" id="UP000284604">
    <property type="component" value="Unassembled WGS sequence"/>
</dbReference>
<dbReference type="InterPro" id="IPR003010">
    <property type="entry name" value="C-N_Hydrolase"/>
</dbReference>
<feature type="domain" description="CN hydrolase" evidence="6">
    <location>
        <begin position="4"/>
        <end position="251"/>
    </location>
</feature>
<evidence type="ECO:0000313" key="9">
    <source>
        <dbReference type="EMBL" id="RHM19233.1"/>
    </source>
</evidence>
<organism evidence="7 10">
    <name type="scientific">Bacteroides stercoris</name>
    <dbReference type="NCBI Taxonomy" id="46506"/>
    <lineage>
        <taxon>Bacteria</taxon>
        <taxon>Pseudomonadati</taxon>
        <taxon>Bacteroidota</taxon>
        <taxon>Bacteroidia</taxon>
        <taxon>Bacteroidales</taxon>
        <taxon>Bacteroidaceae</taxon>
        <taxon>Bacteroides</taxon>
    </lineage>
</organism>
<comment type="similarity">
    <text evidence="1">Belongs to the carbon-nitrogen hydrolase superfamily. NIT1/NIT2 family.</text>
</comment>
<comment type="catalytic activity">
    <reaction evidence="4">
        <text>a monoamide of a dicarboxylate + H2O = a dicarboxylate + NH4(+)</text>
        <dbReference type="Rhea" id="RHEA:11716"/>
        <dbReference type="ChEBI" id="CHEBI:15377"/>
        <dbReference type="ChEBI" id="CHEBI:28938"/>
        <dbReference type="ChEBI" id="CHEBI:28965"/>
        <dbReference type="ChEBI" id="CHEBI:77450"/>
        <dbReference type="EC" id="3.5.1.3"/>
    </reaction>
</comment>
<evidence type="ECO:0000259" key="6">
    <source>
        <dbReference type="PROSITE" id="PS50263"/>
    </source>
</evidence>
<dbReference type="EMBL" id="QRPN01000006">
    <property type="protein sequence ID" value="RHM19233.1"/>
    <property type="molecule type" value="Genomic_DNA"/>
</dbReference>
<dbReference type="AlphaFoldDB" id="A0A108TC71"/>
<dbReference type="InterPro" id="IPR052737">
    <property type="entry name" value="Omega-amidase_YafV"/>
</dbReference>
<reference evidence="7" key="2">
    <citation type="submission" date="2016-01" db="EMBL/GenBank/DDBJ databases">
        <authorList>
            <person name="McClelland M."/>
            <person name="Jain A."/>
            <person name="Saraogi P."/>
            <person name="Mendelson R."/>
            <person name="Westerman R."/>
            <person name="SanMiguel P."/>
            <person name="Csonka L."/>
        </authorList>
    </citation>
    <scope>NUCLEOTIDE SEQUENCE</scope>
    <source>
        <strain evidence="7">CL09T03C01</strain>
    </source>
</reference>
<evidence type="ECO:0000313" key="8">
    <source>
        <dbReference type="EMBL" id="RHC32254.1"/>
    </source>
</evidence>
<reference evidence="11 12" key="3">
    <citation type="submission" date="2018-08" db="EMBL/GenBank/DDBJ databases">
        <title>A genome reference for cultivated species of the human gut microbiota.</title>
        <authorList>
            <person name="Zou Y."/>
            <person name="Xue W."/>
            <person name="Luo G."/>
        </authorList>
    </citation>
    <scope>NUCLEOTIDE SEQUENCE [LARGE SCALE GENOMIC DNA]</scope>
    <source>
        <strain evidence="9 11">AF35-20</strain>
        <strain evidence="8 12">AM36-9BH</strain>
    </source>
</reference>
<sequence>MNRLRVSILQMDIAWENKQDNLRRLREKLEALRGATEIIVLPETFSTGFSMNTDTLAEPVTGNTITTLRQWASEYQIAIAGSYIACEENFVSSESNPLSYKNSTYYNRAFFLTPEGEAYFYDKRHLFRMGNETDNFTAGSRRIIIPYRGWNILLLVCYDLRFPVWSRNTGNEYDLLIYVANWPVPRRKVWDILLQARALENISYVCGVNRIGKDGNSFSYNGGSAIYSYKGEMQIQVPDHEEGTATATLELSALQEFRNKFPAWKDADSFTIVSDSNSR</sequence>
<evidence type="ECO:0000256" key="2">
    <source>
        <dbReference type="ARBA" id="ARBA00022801"/>
    </source>
</evidence>
<dbReference type="Proteomes" id="UP000285305">
    <property type="component" value="Unassembled WGS sequence"/>
</dbReference>
<reference evidence="7 10" key="1">
    <citation type="journal article" date="2016" name="BMC Genomics">
        <title>Type VI secretion systems of human gut Bacteroidales segregate into three genetic architectures, two of which are contained on mobile genetic elements.</title>
        <authorList>
            <person name="Coyne M.J."/>
            <person name="Roelofs K.G."/>
            <person name="Comstock L.E."/>
        </authorList>
    </citation>
    <scope>NUCLEOTIDE SEQUENCE [LARGE SCALE GENOMIC DNA]</scope>
    <source>
        <strain evidence="7 10">CL09T03C01</strain>
    </source>
</reference>
<evidence type="ECO:0000256" key="3">
    <source>
        <dbReference type="ARBA" id="ARBA00039118"/>
    </source>
</evidence>
<dbReference type="EMBL" id="LRGC01000002">
    <property type="protein sequence ID" value="KWR57067.1"/>
    <property type="molecule type" value="Genomic_DNA"/>
</dbReference>
<comment type="caution">
    <text evidence="7">The sequence shown here is derived from an EMBL/GenBank/DDBJ whole genome shotgun (WGS) entry which is preliminary data.</text>
</comment>
<evidence type="ECO:0000313" key="10">
    <source>
        <dbReference type="Proteomes" id="UP000056419"/>
    </source>
</evidence>
<keyword evidence="2 7" id="KW-0378">Hydrolase</keyword>
<evidence type="ECO:0000313" key="12">
    <source>
        <dbReference type="Proteomes" id="UP000285305"/>
    </source>
</evidence>
<dbReference type="Proteomes" id="UP000056419">
    <property type="component" value="Unassembled WGS sequence"/>
</dbReference>
<evidence type="ECO:0000256" key="4">
    <source>
        <dbReference type="ARBA" id="ARBA00052904"/>
    </source>
</evidence>
<evidence type="ECO:0000313" key="7">
    <source>
        <dbReference type="EMBL" id="KWR57067.1"/>
    </source>
</evidence>
<dbReference type="GO" id="GO:0106008">
    <property type="term" value="F:2-oxoglutaramate amidase activity"/>
    <property type="evidence" value="ECO:0007669"/>
    <property type="project" value="TreeGrafter"/>
</dbReference>
<dbReference type="RefSeq" id="WP_082709248.1">
    <property type="nucleotide sequence ID" value="NZ_BAABYC010000001.1"/>
</dbReference>
<dbReference type="GO" id="GO:0050152">
    <property type="term" value="F:omega-amidase activity"/>
    <property type="evidence" value="ECO:0007669"/>
    <property type="project" value="UniProtKB-EC"/>
</dbReference>
<dbReference type="STRING" id="46506.AA415_00523"/>
<dbReference type="NCBIfam" id="NF007757">
    <property type="entry name" value="PRK10438.1"/>
    <property type="match status" value="1"/>
</dbReference>
<dbReference type="Pfam" id="PF00795">
    <property type="entry name" value="CN_hydrolase"/>
    <property type="match status" value="1"/>
</dbReference>
<evidence type="ECO:0000256" key="1">
    <source>
        <dbReference type="ARBA" id="ARBA00010613"/>
    </source>
</evidence>
<dbReference type="PATRIC" id="fig|46506.5.peg.565"/>
<dbReference type="Gene3D" id="3.60.110.10">
    <property type="entry name" value="Carbon-nitrogen hydrolase"/>
    <property type="match status" value="1"/>
</dbReference>
<dbReference type="CDD" id="cd07575">
    <property type="entry name" value="Xc-1258_like"/>
    <property type="match status" value="1"/>
</dbReference>
<evidence type="ECO:0000256" key="5">
    <source>
        <dbReference type="ARBA" id="ARBA00072139"/>
    </source>
</evidence>
<evidence type="ECO:0000313" key="11">
    <source>
        <dbReference type="Proteomes" id="UP000284604"/>
    </source>
</evidence>
<dbReference type="EMBL" id="QSHQ01000006">
    <property type="protein sequence ID" value="RHC32254.1"/>
    <property type="molecule type" value="Genomic_DNA"/>
</dbReference>
<name>A0A108TC71_BACSE</name>
<accession>A0A108TC71</accession>
<dbReference type="FunFam" id="3.60.110.10:FF:000004">
    <property type="entry name" value="Carbon-nitrogen hydrolase"/>
    <property type="match status" value="1"/>
</dbReference>
<dbReference type="InterPro" id="IPR036526">
    <property type="entry name" value="C-N_Hydrolase_sf"/>
</dbReference>
<keyword evidence="10" id="KW-1185">Reference proteome</keyword>